<evidence type="ECO:0000259" key="2">
    <source>
        <dbReference type="Pfam" id="PF04069"/>
    </source>
</evidence>
<dbReference type="Gene3D" id="3.40.190.100">
    <property type="entry name" value="Glycine betaine-binding periplasmic protein, domain 2"/>
    <property type="match status" value="1"/>
</dbReference>
<evidence type="ECO:0000313" key="3">
    <source>
        <dbReference type="EMBL" id="SCX85965.1"/>
    </source>
</evidence>
<organism evidence="3 4">
    <name type="scientific">Basfia succiniciproducens</name>
    <dbReference type="NCBI Taxonomy" id="653940"/>
    <lineage>
        <taxon>Bacteria</taxon>
        <taxon>Pseudomonadati</taxon>
        <taxon>Pseudomonadota</taxon>
        <taxon>Gammaproteobacteria</taxon>
        <taxon>Pasteurellales</taxon>
        <taxon>Pasteurellaceae</taxon>
        <taxon>Basfia</taxon>
    </lineage>
</organism>
<reference evidence="3 4" key="1">
    <citation type="submission" date="2016-10" db="EMBL/GenBank/DDBJ databases">
        <authorList>
            <person name="Varghese N."/>
            <person name="Submissions S."/>
        </authorList>
    </citation>
    <scope>NUCLEOTIDE SEQUENCE [LARGE SCALE GENOMIC DNA]</scope>
    <source>
        <strain evidence="3 4">DSM 22022</strain>
    </source>
</reference>
<keyword evidence="4" id="KW-1185">Reference proteome</keyword>
<dbReference type="CDD" id="cd13638">
    <property type="entry name" value="PBP2_EcProx_like"/>
    <property type="match status" value="1"/>
</dbReference>
<sequence>MAYPMKLTILFSLALFASNAVRADDKAIQPLQSPLAEETFQTLIVVKALEELGYRVNPPKEVDYNVAFTSIANGDATFMAVHWLPLQADKYANAGGDRKLYRQGTFVEGAVQGYMIDKKTAETYNITNLAQLKDPKLAKLFDSDGNGKADLIGCSPGWSCEHTVSQHIDGYGLSRTVEVTQGNYAALIANTIAQYQNGKSILYYTWTPYWVSGVLVPGKDVVWLQVPNRPDPGKTVADTNLANGKNYGFTVSSMHIVANKTFTDAHPDAARLFAVMRLPAGDISAQNMAMRNGQNSSQDIERHAEAWIKFHRAQFDEWIEQAKSAKN</sequence>
<dbReference type="NCBIfam" id="NF008334">
    <property type="entry name" value="PRK11119.1"/>
    <property type="match status" value="1"/>
</dbReference>
<comment type="caution">
    <text evidence="3">The sequence shown here is derived from an EMBL/GenBank/DDBJ whole genome shotgun (WGS) entry which is preliminary data.</text>
</comment>
<feature type="signal peptide" evidence="1">
    <location>
        <begin position="1"/>
        <end position="23"/>
    </location>
</feature>
<dbReference type="EMBL" id="FMUQ01000004">
    <property type="protein sequence ID" value="SCX85965.1"/>
    <property type="molecule type" value="Genomic_DNA"/>
</dbReference>
<proteinExistence type="predicted"/>
<evidence type="ECO:0000313" key="4">
    <source>
        <dbReference type="Proteomes" id="UP000199588"/>
    </source>
</evidence>
<dbReference type="Pfam" id="PF04069">
    <property type="entry name" value="OpuAC"/>
    <property type="match status" value="1"/>
</dbReference>
<feature type="domain" description="ABC-type glycine betaine transport system substrate-binding" evidence="2">
    <location>
        <begin position="32"/>
        <end position="309"/>
    </location>
</feature>
<dbReference type="InterPro" id="IPR007210">
    <property type="entry name" value="ABC_Gly_betaine_transp_sub-bd"/>
</dbReference>
<dbReference type="Gene3D" id="3.40.190.10">
    <property type="entry name" value="Periplasmic binding protein-like II"/>
    <property type="match status" value="1"/>
</dbReference>
<keyword evidence="1" id="KW-0732">Signal</keyword>
<dbReference type="RefSeq" id="WP_207945319.1">
    <property type="nucleotide sequence ID" value="NZ_CP015031.1"/>
</dbReference>
<accession>A0A1G5B775</accession>
<feature type="chain" id="PRO_5047275607" evidence="1">
    <location>
        <begin position="24"/>
        <end position="327"/>
    </location>
</feature>
<protein>
    <submittedName>
        <fullName evidence="3">Glycine betaine/proline transport system substrate-binding protein</fullName>
    </submittedName>
</protein>
<evidence type="ECO:0000256" key="1">
    <source>
        <dbReference type="SAM" id="SignalP"/>
    </source>
</evidence>
<dbReference type="Proteomes" id="UP000199588">
    <property type="component" value="Unassembled WGS sequence"/>
</dbReference>
<name>A0A1G5B775_9PAST</name>
<dbReference type="SUPFAM" id="SSF53850">
    <property type="entry name" value="Periplasmic binding protein-like II"/>
    <property type="match status" value="1"/>
</dbReference>
<gene>
    <name evidence="3" type="ORF">SAMN02910354_00604</name>
</gene>